<dbReference type="OrthoDB" id="8420176at2"/>
<proteinExistence type="predicted"/>
<sequence>MASTDATHHIPADVRAAIHAFLDACQKEARPFATSEALGAVRRVFPDLDISDTDLVDAITSEASTAGFDVEACAGDASNTLKQKSLDRWDNEGGAIGRRPRTEAQRMIDNETSGARRRVKETKDRNDLI</sequence>
<name>A0A271LNV5_9HYPH</name>
<protein>
    <submittedName>
        <fullName evidence="2">Uncharacterized protein</fullName>
    </submittedName>
</protein>
<dbReference type="RefSeq" id="WP_095492627.1">
    <property type="nucleotide sequence ID" value="NZ_NPKJ01000039.1"/>
</dbReference>
<organism evidence="2 3">
    <name type="scientific">Mesorhizobium temperatum</name>
    <dbReference type="NCBI Taxonomy" id="241416"/>
    <lineage>
        <taxon>Bacteria</taxon>
        <taxon>Pseudomonadati</taxon>
        <taxon>Pseudomonadota</taxon>
        <taxon>Alphaproteobacteria</taxon>
        <taxon>Hyphomicrobiales</taxon>
        <taxon>Phyllobacteriaceae</taxon>
        <taxon>Mesorhizobium</taxon>
    </lineage>
</organism>
<feature type="region of interest" description="Disordered" evidence="1">
    <location>
        <begin position="85"/>
        <end position="129"/>
    </location>
</feature>
<comment type="caution">
    <text evidence="2">The sequence shown here is derived from an EMBL/GenBank/DDBJ whole genome shotgun (WGS) entry which is preliminary data.</text>
</comment>
<evidence type="ECO:0000313" key="3">
    <source>
        <dbReference type="Proteomes" id="UP000216442"/>
    </source>
</evidence>
<feature type="compositionally biased region" description="Basic and acidic residues" evidence="1">
    <location>
        <begin position="100"/>
        <end position="109"/>
    </location>
</feature>
<dbReference type="AlphaFoldDB" id="A0A271LNV5"/>
<evidence type="ECO:0000313" key="2">
    <source>
        <dbReference type="EMBL" id="PAQ09821.1"/>
    </source>
</evidence>
<reference evidence="2 3" key="1">
    <citation type="submission" date="2017-08" db="EMBL/GenBank/DDBJ databases">
        <title>Mesorhizobium wenxinae sp. nov., a novel rhizobial species isolated from root nodules of chickpea (Cicer arietinum L.).</title>
        <authorList>
            <person name="Zhang J."/>
        </authorList>
    </citation>
    <scope>NUCLEOTIDE SEQUENCE [LARGE SCALE GENOMIC DNA]</scope>
    <source>
        <strain evidence="2 3">SDW018</strain>
    </source>
</reference>
<evidence type="ECO:0000256" key="1">
    <source>
        <dbReference type="SAM" id="MobiDB-lite"/>
    </source>
</evidence>
<dbReference type="EMBL" id="NPKJ01000039">
    <property type="protein sequence ID" value="PAQ09821.1"/>
    <property type="molecule type" value="Genomic_DNA"/>
</dbReference>
<dbReference type="Proteomes" id="UP000216442">
    <property type="component" value="Unassembled WGS sequence"/>
</dbReference>
<accession>A0A271LNV5</accession>
<gene>
    <name evidence="2" type="ORF">CIT26_10915</name>
</gene>
<keyword evidence="3" id="KW-1185">Reference proteome</keyword>